<evidence type="ECO:0000256" key="10">
    <source>
        <dbReference type="ARBA" id="ARBA00023136"/>
    </source>
</evidence>
<reference evidence="14" key="1">
    <citation type="submission" date="2020-10" db="EMBL/GenBank/DDBJ databases">
        <title>Microbiome of the Black Sea water column analyzed by genome centric metagenomics.</title>
        <authorList>
            <person name="Cabello-Yeves P.J."/>
            <person name="Callieri C."/>
            <person name="Picazo A."/>
            <person name="Mehrshad M."/>
            <person name="Haro-Moreno J.M."/>
            <person name="Roda-Garcia J."/>
            <person name="Dzembekova N."/>
            <person name="Slabakova V."/>
            <person name="Slabakova N."/>
            <person name="Moncheva S."/>
            <person name="Rodriguez-Valera F."/>
        </authorList>
    </citation>
    <scope>NUCLEOTIDE SEQUENCE</scope>
    <source>
        <strain evidence="14">BS307-5m-G49</strain>
    </source>
</reference>
<comment type="subcellular location">
    <subcellularLocation>
        <location evidence="12 13">Cell membrane</location>
        <topology evidence="12 13">Multi-pass membrane protein</topology>
    </subcellularLocation>
    <subcellularLocation>
        <location evidence="1">Membrane</location>
        <topology evidence="1">Multi-pass membrane protein</topology>
    </subcellularLocation>
</comment>
<dbReference type="PANTHER" id="PTHR42823:SF3">
    <property type="entry name" value="ATP SYNTHASE SUBUNIT A, CHLOROPLASTIC"/>
    <property type="match status" value="1"/>
</dbReference>
<evidence type="ECO:0000256" key="1">
    <source>
        <dbReference type="ARBA" id="ARBA00004141"/>
    </source>
</evidence>
<dbReference type="PANTHER" id="PTHR42823">
    <property type="entry name" value="ATP SYNTHASE SUBUNIT A, CHLOROPLASTIC"/>
    <property type="match status" value="1"/>
</dbReference>
<evidence type="ECO:0000256" key="3">
    <source>
        <dbReference type="ARBA" id="ARBA00022448"/>
    </source>
</evidence>
<name>A0A937LCA8_9GAMM</name>
<evidence type="ECO:0000256" key="13">
    <source>
        <dbReference type="RuleBase" id="RU000483"/>
    </source>
</evidence>
<evidence type="ECO:0000256" key="6">
    <source>
        <dbReference type="ARBA" id="ARBA00022692"/>
    </source>
</evidence>
<feature type="transmembrane region" description="Helical" evidence="12">
    <location>
        <begin position="222"/>
        <end position="244"/>
    </location>
</feature>
<keyword evidence="7 12" id="KW-0375">Hydrogen ion transport</keyword>
<dbReference type="Pfam" id="PF00119">
    <property type="entry name" value="ATP-synt_A"/>
    <property type="match status" value="1"/>
</dbReference>
<keyword evidence="9 12" id="KW-0406">Ion transport</keyword>
<keyword evidence="10 12" id="KW-0472">Membrane</keyword>
<accession>A0A937LCA8</accession>
<dbReference type="GO" id="GO:0045259">
    <property type="term" value="C:proton-transporting ATP synthase complex"/>
    <property type="evidence" value="ECO:0007669"/>
    <property type="project" value="UniProtKB-KW"/>
</dbReference>
<evidence type="ECO:0000256" key="8">
    <source>
        <dbReference type="ARBA" id="ARBA00022989"/>
    </source>
</evidence>
<dbReference type="HAMAP" id="MF_01393">
    <property type="entry name" value="ATP_synth_a_bact"/>
    <property type="match status" value="1"/>
</dbReference>
<dbReference type="CDD" id="cd00310">
    <property type="entry name" value="ATP-synt_Fo_a_6"/>
    <property type="match status" value="1"/>
</dbReference>
<gene>
    <name evidence="12 14" type="primary">atpB</name>
    <name evidence="14" type="ORF">ISQ63_01090</name>
</gene>
<dbReference type="PROSITE" id="PS00449">
    <property type="entry name" value="ATPASE_A"/>
    <property type="match status" value="1"/>
</dbReference>
<evidence type="ECO:0000256" key="9">
    <source>
        <dbReference type="ARBA" id="ARBA00023065"/>
    </source>
</evidence>
<dbReference type="Proteomes" id="UP000744438">
    <property type="component" value="Unassembled WGS sequence"/>
</dbReference>
<evidence type="ECO:0000256" key="2">
    <source>
        <dbReference type="ARBA" id="ARBA00006810"/>
    </source>
</evidence>
<dbReference type="NCBIfam" id="TIGR01131">
    <property type="entry name" value="ATP_synt_6_or_A"/>
    <property type="match status" value="1"/>
</dbReference>
<dbReference type="GO" id="GO:0005886">
    <property type="term" value="C:plasma membrane"/>
    <property type="evidence" value="ECO:0007669"/>
    <property type="project" value="UniProtKB-SubCell"/>
</dbReference>
<feature type="transmembrane region" description="Helical" evidence="12">
    <location>
        <begin position="120"/>
        <end position="138"/>
    </location>
</feature>
<dbReference type="GO" id="GO:0042777">
    <property type="term" value="P:proton motive force-driven plasma membrane ATP synthesis"/>
    <property type="evidence" value="ECO:0007669"/>
    <property type="project" value="TreeGrafter"/>
</dbReference>
<evidence type="ECO:0000256" key="12">
    <source>
        <dbReference type="HAMAP-Rule" id="MF_01393"/>
    </source>
</evidence>
<sequence>MAKESAQNLIETSDYIGHHLVNLTFGWCEKTSSWGFANHQQEFFKGLDSACKVSEMGFWSFHLDTIFMSILLGAVVFGFFGLVNRSAKKGVPSKLQNFAEFVHEFIASAVNSGYHGTSKIVGPLAFASCLWIISWNLMDLLPVEMASFFGHFGGGFNYFKVLPTADLNAPLALAIVVMILVTYYSVKTHGAGGFLKELFIVPLGPLEFISYVSKHVALALRLYGNLFAGEMIFILIAIMFGQFAMSFSQTLWFLPGLILNLSWALFHILIVALQAYIFMMLTIAYLNLASTKH</sequence>
<keyword evidence="4 12" id="KW-1003">Cell membrane</keyword>
<comment type="caution">
    <text evidence="14">The sequence shown here is derived from an EMBL/GenBank/DDBJ whole genome shotgun (WGS) entry which is preliminary data.</text>
</comment>
<dbReference type="InterPro" id="IPR045082">
    <property type="entry name" value="ATP_syn_F0_a_bact/chloroplast"/>
</dbReference>
<comment type="function">
    <text evidence="12 13">Key component of the proton channel; it plays a direct role in the translocation of protons across the membrane.</text>
</comment>
<dbReference type="GO" id="GO:0046933">
    <property type="term" value="F:proton-transporting ATP synthase activity, rotational mechanism"/>
    <property type="evidence" value="ECO:0007669"/>
    <property type="project" value="UniProtKB-UniRule"/>
</dbReference>
<dbReference type="InterPro" id="IPR000568">
    <property type="entry name" value="ATP_synth_F0_asu"/>
</dbReference>
<keyword evidence="8 12" id="KW-1133">Transmembrane helix</keyword>
<keyword evidence="6 12" id="KW-0812">Transmembrane</keyword>
<organism evidence="14 15">
    <name type="scientific">SAR86 cluster bacterium</name>
    <dbReference type="NCBI Taxonomy" id="2030880"/>
    <lineage>
        <taxon>Bacteria</taxon>
        <taxon>Pseudomonadati</taxon>
        <taxon>Pseudomonadota</taxon>
        <taxon>Gammaproteobacteria</taxon>
        <taxon>SAR86 cluster</taxon>
    </lineage>
</organism>
<evidence type="ECO:0000256" key="7">
    <source>
        <dbReference type="ARBA" id="ARBA00022781"/>
    </source>
</evidence>
<evidence type="ECO:0000256" key="4">
    <source>
        <dbReference type="ARBA" id="ARBA00022475"/>
    </source>
</evidence>
<keyword evidence="3 12" id="KW-0813">Transport</keyword>
<protein>
    <recommendedName>
        <fullName evidence="12 13">ATP synthase subunit a</fullName>
    </recommendedName>
    <alternativeName>
        <fullName evidence="12">ATP synthase F0 sector subunit a</fullName>
    </alternativeName>
    <alternativeName>
        <fullName evidence="12">F-ATPase subunit 6</fullName>
    </alternativeName>
</protein>
<evidence type="ECO:0000256" key="11">
    <source>
        <dbReference type="ARBA" id="ARBA00023310"/>
    </source>
</evidence>
<proteinExistence type="inferred from homology"/>
<dbReference type="InterPro" id="IPR023011">
    <property type="entry name" value="ATP_synth_F0_asu_AS"/>
</dbReference>
<dbReference type="PRINTS" id="PR00123">
    <property type="entry name" value="ATPASEA"/>
</dbReference>
<dbReference type="FunFam" id="1.20.120.220:FF:000002">
    <property type="entry name" value="ATP synthase subunit a"/>
    <property type="match status" value="1"/>
</dbReference>
<evidence type="ECO:0000256" key="5">
    <source>
        <dbReference type="ARBA" id="ARBA00022547"/>
    </source>
</evidence>
<comment type="similarity">
    <text evidence="2 12 13">Belongs to the ATPase A chain family.</text>
</comment>
<keyword evidence="5 12" id="KW-0138">CF(0)</keyword>
<dbReference type="SUPFAM" id="SSF81336">
    <property type="entry name" value="F1F0 ATP synthase subunit A"/>
    <property type="match status" value="1"/>
</dbReference>
<evidence type="ECO:0000313" key="14">
    <source>
        <dbReference type="EMBL" id="MBL6811459.1"/>
    </source>
</evidence>
<feature type="transmembrane region" description="Helical" evidence="12">
    <location>
        <begin position="66"/>
        <end position="84"/>
    </location>
</feature>
<feature type="transmembrane region" description="Helical" evidence="12">
    <location>
        <begin position="167"/>
        <end position="186"/>
    </location>
</feature>
<dbReference type="InterPro" id="IPR035908">
    <property type="entry name" value="F0_ATP_A_sf"/>
</dbReference>
<dbReference type="Gene3D" id="1.20.120.220">
    <property type="entry name" value="ATP synthase, F0 complex, subunit A"/>
    <property type="match status" value="1"/>
</dbReference>
<dbReference type="AlphaFoldDB" id="A0A937LCA8"/>
<dbReference type="EMBL" id="JADHQC010000003">
    <property type="protein sequence ID" value="MBL6811459.1"/>
    <property type="molecule type" value="Genomic_DNA"/>
</dbReference>
<keyword evidence="11 12" id="KW-0066">ATP synthesis</keyword>
<evidence type="ECO:0000313" key="15">
    <source>
        <dbReference type="Proteomes" id="UP000744438"/>
    </source>
</evidence>
<feature type="transmembrane region" description="Helical" evidence="12">
    <location>
        <begin position="264"/>
        <end position="288"/>
    </location>
</feature>